<feature type="transmembrane region" description="Helical" evidence="6">
    <location>
        <begin position="108"/>
        <end position="127"/>
    </location>
</feature>
<dbReference type="GO" id="GO:0016020">
    <property type="term" value="C:membrane"/>
    <property type="evidence" value="ECO:0007669"/>
    <property type="project" value="UniProtKB-SubCell"/>
</dbReference>
<reference evidence="8" key="1">
    <citation type="journal article" date="2023" name="Mol. Biol. Evol.">
        <title>Third-Generation Sequencing Reveals the Adaptive Role of the Epigenome in Three Deep-Sea Polychaetes.</title>
        <authorList>
            <person name="Perez M."/>
            <person name="Aroh O."/>
            <person name="Sun Y."/>
            <person name="Lan Y."/>
            <person name="Juniper S.K."/>
            <person name="Young C.R."/>
            <person name="Angers B."/>
            <person name="Qian P.Y."/>
        </authorList>
    </citation>
    <scope>NUCLEOTIDE SEQUENCE</scope>
    <source>
        <strain evidence="8">R07B-5</strain>
    </source>
</reference>
<keyword evidence="5" id="KW-0807">Transducer</keyword>
<dbReference type="PANTHER" id="PTHR46641:SF25">
    <property type="entry name" value="CNMAMIDE RECEPTOR-RELATED"/>
    <property type="match status" value="1"/>
</dbReference>
<comment type="subcellular location">
    <subcellularLocation>
        <location evidence="1">Membrane</location>
    </subcellularLocation>
</comment>
<keyword evidence="4 6" id="KW-0472">Membrane</keyword>
<name>A0AAD9JT46_RIDPI</name>
<dbReference type="EMBL" id="JAODUO010001779">
    <property type="protein sequence ID" value="KAK2158669.1"/>
    <property type="molecule type" value="Genomic_DNA"/>
</dbReference>
<proteinExistence type="inferred from homology"/>
<keyword evidence="5" id="KW-0675">Receptor</keyword>
<evidence type="ECO:0000256" key="6">
    <source>
        <dbReference type="SAM" id="Phobius"/>
    </source>
</evidence>
<dbReference type="Gene3D" id="1.20.1070.10">
    <property type="entry name" value="Rhodopsin 7-helix transmembrane proteins"/>
    <property type="match status" value="1"/>
</dbReference>
<dbReference type="SUPFAM" id="SSF81321">
    <property type="entry name" value="Family A G protein-coupled receptor-like"/>
    <property type="match status" value="1"/>
</dbReference>
<evidence type="ECO:0000256" key="1">
    <source>
        <dbReference type="ARBA" id="ARBA00004370"/>
    </source>
</evidence>
<evidence type="ECO:0000313" key="8">
    <source>
        <dbReference type="EMBL" id="KAK2158669.1"/>
    </source>
</evidence>
<sequence>MSASCDDTSVRTIDMLKQIFGGANRSAWNTAIDTHRGCNDSNGSVLAGGHDQGTAAVYHGLGGLQMHTTGRDIYAYVTPVIIVIGIFGNLISVKVFTSKVMRRLSSSYYLVTLSASDLIVLLTYVLFEWLNRGLPRWPGNHRYHVTNINGVCHFFLYMSYMFRFISVWLVVVFTAERFVAVCRPSHRKRLCTKAFAKKMIGIVFLLAAVVCIYKPFIRYVLGLVSRVYL</sequence>
<dbReference type="AlphaFoldDB" id="A0AAD9JT46"/>
<evidence type="ECO:0000313" key="9">
    <source>
        <dbReference type="Proteomes" id="UP001209878"/>
    </source>
</evidence>
<dbReference type="Proteomes" id="UP001209878">
    <property type="component" value="Unassembled WGS sequence"/>
</dbReference>
<keyword evidence="5" id="KW-0297">G-protein coupled receptor</keyword>
<dbReference type="CDD" id="cd14978">
    <property type="entry name" value="7tmA_FMRFamide_R-like"/>
    <property type="match status" value="1"/>
</dbReference>
<feature type="transmembrane region" description="Helical" evidence="6">
    <location>
        <begin position="160"/>
        <end position="179"/>
    </location>
</feature>
<comment type="similarity">
    <text evidence="5">Belongs to the G-protein coupled receptor 1 family.</text>
</comment>
<keyword evidence="9" id="KW-1185">Reference proteome</keyword>
<dbReference type="Pfam" id="PF00001">
    <property type="entry name" value="7tm_1"/>
    <property type="match status" value="1"/>
</dbReference>
<dbReference type="GO" id="GO:0004930">
    <property type="term" value="F:G protein-coupled receptor activity"/>
    <property type="evidence" value="ECO:0007669"/>
    <property type="project" value="UniProtKB-KW"/>
</dbReference>
<dbReference type="InterPro" id="IPR000276">
    <property type="entry name" value="GPCR_Rhodpsn"/>
</dbReference>
<evidence type="ECO:0000256" key="5">
    <source>
        <dbReference type="RuleBase" id="RU000688"/>
    </source>
</evidence>
<evidence type="ECO:0000259" key="7">
    <source>
        <dbReference type="PROSITE" id="PS50262"/>
    </source>
</evidence>
<evidence type="ECO:0000256" key="4">
    <source>
        <dbReference type="ARBA" id="ARBA00023136"/>
    </source>
</evidence>
<protein>
    <recommendedName>
        <fullName evidence="7">G-protein coupled receptors family 1 profile domain-containing protein</fullName>
    </recommendedName>
</protein>
<dbReference type="InterPro" id="IPR017452">
    <property type="entry name" value="GPCR_Rhodpsn_7TM"/>
</dbReference>
<feature type="transmembrane region" description="Helical" evidence="6">
    <location>
        <begin position="73"/>
        <end position="96"/>
    </location>
</feature>
<dbReference type="PROSITE" id="PS00237">
    <property type="entry name" value="G_PROTEIN_RECEP_F1_1"/>
    <property type="match status" value="1"/>
</dbReference>
<dbReference type="PANTHER" id="PTHR46641">
    <property type="entry name" value="FMRFAMIDE RECEPTOR-RELATED"/>
    <property type="match status" value="1"/>
</dbReference>
<evidence type="ECO:0000256" key="3">
    <source>
        <dbReference type="ARBA" id="ARBA00022989"/>
    </source>
</evidence>
<gene>
    <name evidence="8" type="ORF">NP493_1778g00002</name>
</gene>
<keyword evidence="2 5" id="KW-0812">Transmembrane</keyword>
<dbReference type="PRINTS" id="PR00237">
    <property type="entry name" value="GPCRRHODOPSN"/>
</dbReference>
<keyword evidence="3 6" id="KW-1133">Transmembrane helix</keyword>
<dbReference type="PROSITE" id="PS50262">
    <property type="entry name" value="G_PROTEIN_RECEP_F1_2"/>
    <property type="match status" value="1"/>
</dbReference>
<feature type="domain" description="G-protein coupled receptors family 1 profile" evidence="7">
    <location>
        <begin position="88"/>
        <end position="229"/>
    </location>
</feature>
<organism evidence="8 9">
    <name type="scientific">Ridgeia piscesae</name>
    <name type="common">Tubeworm</name>
    <dbReference type="NCBI Taxonomy" id="27915"/>
    <lineage>
        <taxon>Eukaryota</taxon>
        <taxon>Metazoa</taxon>
        <taxon>Spiralia</taxon>
        <taxon>Lophotrochozoa</taxon>
        <taxon>Annelida</taxon>
        <taxon>Polychaeta</taxon>
        <taxon>Sedentaria</taxon>
        <taxon>Canalipalpata</taxon>
        <taxon>Sabellida</taxon>
        <taxon>Siboglinidae</taxon>
        <taxon>Ridgeia</taxon>
    </lineage>
</organism>
<feature type="transmembrane region" description="Helical" evidence="6">
    <location>
        <begin position="200"/>
        <end position="221"/>
    </location>
</feature>
<evidence type="ECO:0000256" key="2">
    <source>
        <dbReference type="ARBA" id="ARBA00022692"/>
    </source>
</evidence>
<accession>A0AAD9JT46</accession>
<comment type="caution">
    <text evidence="8">The sequence shown here is derived from an EMBL/GenBank/DDBJ whole genome shotgun (WGS) entry which is preliminary data.</text>
</comment>
<dbReference type="InterPro" id="IPR052954">
    <property type="entry name" value="GPCR-Ligand_Int"/>
</dbReference>